<dbReference type="EMBL" id="JAACQH010000146">
    <property type="protein sequence ID" value="NCS92000.1"/>
    <property type="molecule type" value="Genomic_DNA"/>
</dbReference>
<dbReference type="AlphaFoldDB" id="A0A8J8CJG9"/>
<organism evidence="1 2">
    <name type="scientific">Candidatus Altarchaeum hamiconexum</name>
    <dbReference type="NCBI Taxonomy" id="1803513"/>
    <lineage>
        <taxon>Archaea</taxon>
        <taxon>Candidatus Altarchaeota</taxon>
        <taxon>Candidatus Altiarchaeia</taxon>
        <taxon>Candidatus Altarchaeales</taxon>
        <taxon>Candidatus Altarchaeaceae</taxon>
        <taxon>Candidatus Altarchaeum</taxon>
    </lineage>
</organism>
<evidence type="ECO:0000313" key="1">
    <source>
        <dbReference type="EMBL" id="NCS92000.1"/>
    </source>
</evidence>
<proteinExistence type="predicted"/>
<gene>
    <name evidence="1" type="ORF">GW779_06360</name>
</gene>
<reference evidence="1" key="1">
    <citation type="submission" date="2019-11" db="EMBL/GenBank/DDBJ databases">
        <title>Lipid analysis of CO2-rich subsurface aquifers suggests an autotrophy-based deep biosphere with lysolipids enriched in CPR bacteria.</title>
        <authorList>
            <person name="Probst A.J."/>
            <person name="Elling F.J."/>
            <person name="Castelle C.J."/>
            <person name="Zhu Q."/>
            <person name="Elvert M."/>
            <person name="Birarda G."/>
            <person name="Holman H.-Y."/>
            <person name="Lane K.R."/>
            <person name="Ladd B."/>
            <person name="Ryan M.C."/>
            <person name="Woyke T."/>
            <person name="Hinrichs K.-U."/>
            <person name="Banfield J.F."/>
        </authorList>
    </citation>
    <scope>NUCLEOTIDE SEQUENCE</scope>
    <source>
        <strain evidence="1">CG_2015-04_33_537</strain>
    </source>
</reference>
<sequence>MEISKIFSILKSQRFLKIGNLKDFQYFKISKIFKDWKSQRFSVYFKIIDFKNTPADASQVRSTANSTLNREETLSVDDMIWK</sequence>
<protein>
    <submittedName>
        <fullName evidence="1">Uncharacterized protein</fullName>
    </submittedName>
</protein>
<name>A0A8J8CJG9_9ARCH</name>
<dbReference type="Proteomes" id="UP000738826">
    <property type="component" value="Unassembled WGS sequence"/>
</dbReference>
<comment type="caution">
    <text evidence="1">The sequence shown here is derived from an EMBL/GenBank/DDBJ whole genome shotgun (WGS) entry which is preliminary data.</text>
</comment>
<accession>A0A8J8CJG9</accession>
<evidence type="ECO:0000313" key="2">
    <source>
        <dbReference type="Proteomes" id="UP000738826"/>
    </source>
</evidence>